<name>A0A3B0P342_9BACT</name>
<evidence type="ECO:0000313" key="3">
    <source>
        <dbReference type="Proteomes" id="UP000259864"/>
    </source>
</evidence>
<organism evidence="2 3">
    <name type="scientific">Metamycoplasma alkalescens</name>
    <dbReference type="NCBI Taxonomy" id="45363"/>
    <lineage>
        <taxon>Bacteria</taxon>
        <taxon>Bacillati</taxon>
        <taxon>Mycoplasmatota</taxon>
        <taxon>Mycoplasmoidales</taxon>
        <taxon>Metamycoplasmataceae</taxon>
        <taxon>Metamycoplasma</taxon>
    </lineage>
</organism>
<reference evidence="3" key="1">
    <citation type="submission" date="2018-06" db="EMBL/GenBank/DDBJ databases">
        <authorList>
            <consortium name="Pathogen Informatics"/>
        </authorList>
    </citation>
    <scope>NUCLEOTIDE SEQUENCE [LARGE SCALE GENOMIC DNA]</scope>
    <source>
        <strain evidence="3">NCTC10135</strain>
    </source>
</reference>
<keyword evidence="1" id="KW-0812">Transmembrane</keyword>
<accession>A0A3B0P342</accession>
<keyword evidence="1" id="KW-1133">Transmembrane helix</keyword>
<feature type="transmembrane region" description="Helical" evidence="1">
    <location>
        <begin position="37"/>
        <end position="55"/>
    </location>
</feature>
<evidence type="ECO:0000256" key="1">
    <source>
        <dbReference type="SAM" id="Phobius"/>
    </source>
</evidence>
<dbReference type="Proteomes" id="UP000259864">
    <property type="component" value="Chromosome 1"/>
</dbReference>
<feature type="transmembrane region" description="Helical" evidence="1">
    <location>
        <begin position="67"/>
        <end position="92"/>
    </location>
</feature>
<keyword evidence="1" id="KW-0472">Membrane</keyword>
<proteinExistence type="predicted"/>
<dbReference type="EMBL" id="LS991949">
    <property type="protein sequence ID" value="SYV90690.1"/>
    <property type="molecule type" value="Genomic_DNA"/>
</dbReference>
<dbReference type="KEGG" id="mala:NCTC10135_01215"/>
<gene>
    <name evidence="2" type="ORF">NCTC10135_01215</name>
</gene>
<sequence>MLLNKSLISTLANSSTIPAISFSFFKFKVNFARKLAIFLVSSPVASKSYFLLIVVNKKENSLLIYSWSLFNLLIVLLIKLFKFNCFLSIIFLNNCDQLLISPIFSFLIFNIPVTTELITSLLISW</sequence>
<dbReference type="AlphaFoldDB" id="A0A3B0P342"/>
<evidence type="ECO:0000313" key="2">
    <source>
        <dbReference type="EMBL" id="SYV90690.1"/>
    </source>
</evidence>
<protein>
    <submittedName>
        <fullName evidence="2">Uncharacterized protein</fullName>
    </submittedName>
</protein>
<feature type="transmembrane region" description="Helical" evidence="1">
    <location>
        <begin position="104"/>
        <end position="123"/>
    </location>
</feature>
<feature type="non-terminal residue" evidence="2">
    <location>
        <position position="125"/>
    </location>
</feature>